<dbReference type="CDD" id="cd18791">
    <property type="entry name" value="SF2_C_RHA"/>
    <property type="match status" value="1"/>
</dbReference>
<reference evidence="16" key="2">
    <citation type="journal article" date="2012" name="G3 (Bethesda)">
        <title>Pichia sorbitophila, an interspecies yeast hybrid reveals early steps of genome resolution following polyploidization.</title>
        <authorList>
            <person name="Leh Louis V."/>
            <person name="Despons L."/>
            <person name="Friedrich A."/>
            <person name="Martin T."/>
            <person name="Durrens P."/>
            <person name="Casaregola S."/>
            <person name="Neuveglise C."/>
            <person name="Fairhead C."/>
            <person name="Marck C."/>
            <person name="Cruz J.A."/>
            <person name="Straub M.L."/>
            <person name="Kugler V."/>
            <person name="Sacerdot C."/>
            <person name="Uzunov Z."/>
            <person name="Thierry A."/>
            <person name="Weiss S."/>
            <person name="Bleykasten C."/>
            <person name="De Montigny J."/>
            <person name="Jacques N."/>
            <person name="Jung P."/>
            <person name="Lemaire M."/>
            <person name="Mallet S."/>
            <person name="Morel G."/>
            <person name="Richard G.F."/>
            <person name="Sarkar A."/>
            <person name="Savel G."/>
            <person name="Schacherer J."/>
            <person name="Seret M.L."/>
            <person name="Talla E."/>
            <person name="Samson G."/>
            <person name="Jubin C."/>
            <person name="Poulain J."/>
            <person name="Vacherie B."/>
            <person name="Barbe V."/>
            <person name="Pelletier E."/>
            <person name="Sherman D.J."/>
            <person name="Westhof E."/>
            <person name="Weissenbach J."/>
            <person name="Baret P.V."/>
            <person name="Wincker P."/>
            <person name="Gaillardin C."/>
            <person name="Dujon B."/>
            <person name="Souciet J.L."/>
        </authorList>
    </citation>
    <scope>NUCLEOTIDE SEQUENCE [LARGE SCALE GENOMIC DNA]</scope>
    <source>
        <strain evidence="16">ATCC MYA-4447 / BCRC 22081 / CBS 7064 / NBRC 10061 / NRRL Y-12695</strain>
    </source>
</reference>
<dbReference type="Pfam" id="PF04408">
    <property type="entry name" value="WHD_HA2"/>
    <property type="match status" value="1"/>
</dbReference>
<dbReference type="FunFam" id="3.40.50.300:FF:000615">
    <property type="entry name" value="pre-mRNA-splicing factor ATP-dependent RNA helicase DEAH7"/>
    <property type="match status" value="1"/>
</dbReference>
<feature type="region of interest" description="Disordered" evidence="11">
    <location>
        <begin position="419"/>
        <end position="456"/>
    </location>
</feature>
<keyword evidence="6" id="KW-0067">ATP-binding</keyword>
<dbReference type="InterPro" id="IPR007502">
    <property type="entry name" value="Helicase-assoc_dom"/>
</dbReference>
<comment type="catalytic activity">
    <reaction evidence="9">
        <text>ATP + H2O = ADP + phosphate + H(+)</text>
        <dbReference type="Rhea" id="RHEA:13065"/>
        <dbReference type="ChEBI" id="CHEBI:15377"/>
        <dbReference type="ChEBI" id="CHEBI:15378"/>
        <dbReference type="ChEBI" id="CHEBI:30616"/>
        <dbReference type="ChEBI" id="CHEBI:43474"/>
        <dbReference type="ChEBI" id="CHEBI:456216"/>
        <dbReference type="EC" id="3.6.4.13"/>
    </reaction>
</comment>
<reference evidence="15" key="1">
    <citation type="submission" date="2011-10" db="EMBL/GenBank/DDBJ databases">
        <authorList>
            <person name="Genoscope - CEA"/>
        </authorList>
    </citation>
    <scope>NUCLEOTIDE SEQUENCE</scope>
</reference>
<dbReference type="InterPro" id="IPR011545">
    <property type="entry name" value="DEAD/DEAH_box_helicase_dom"/>
</dbReference>
<dbReference type="InterPro" id="IPR002464">
    <property type="entry name" value="DNA/RNA_helicase_DEAH_CS"/>
</dbReference>
<keyword evidence="10" id="KW-0175">Coiled coil</keyword>
<proteinExistence type="inferred from homology"/>
<dbReference type="Pfam" id="PF21010">
    <property type="entry name" value="HA2_C"/>
    <property type="match status" value="1"/>
</dbReference>
<evidence type="ECO:0000256" key="3">
    <source>
        <dbReference type="ARBA" id="ARBA00022741"/>
    </source>
</evidence>
<comment type="similarity">
    <text evidence="8">Belongs to the DEAD box helicase family. DEAH subfamily. PRP16 sub-subfamily.</text>
</comment>
<dbReference type="Proteomes" id="UP000005222">
    <property type="component" value="Chromosome L"/>
</dbReference>
<dbReference type="PANTHER" id="PTHR18934">
    <property type="entry name" value="ATP-DEPENDENT RNA HELICASE"/>
    <property type="match status" value="1"/>
</dbReference>
<dbReference type="SMART" id="SM00487">
    <property type="entry name" value="DEXDc"/>
    <property type="match status" value="1"/>
</dbReference>
<dbReference type="SMART" id="SM00490">
    <property type="entry name" value="HELICc"/>
    <property type="match status" value="1"/>
</dbReference>
<keyword evidence="5" id="KW-0347">Helicase</keyword>
<dbReference type="STRING" id="559304.G8Y7T5"/>
<keyword evidence="4" id="KW-0378">Hydrolase</keyword>
<dbReference type="PROSITE" id="PS51192">
    <property type="entry name" value="HELICASE_ATP_BIND_1"/>
    <property type="match status" value="1"/>
</dbReference>
<protein>
    <recommendedName>
        <fullName evidence="1">RNA helicase</fullName>
        <ecNumber evidence="1">3.6.4.13</ecNumber>
    </recommendedName>
</protein>
<keyword evidence="2" id="KW-0507">mRNA processing</keyword>
<evidence type="ECO:0000259" key="13">
    <source>
        <dbReference type="PROSITE" id="PS51194"/>
    </source>
</evidence>
<dbReference type="InParanoid" id="G8Y7T5"/>
<organism evidence="15 16">
    <name type="scientific">Pichia sorbitophila (strain ATCC MYA-4447 / BCRC 22081 / CBS 7064 / NBRC 10061 / NRRL Y-12695)</name>
    <name type="common">Hybrid yeast</name>
    <dbReference type="NCBI Taxonomy" id="559304"/>
    <lineage>
        <taxon>Eukaryota</taxon>
        <taxon>Fungi</taxon>
        <taxon>Dikarya</taxon>
        <taxon>Ascomycota</taxon>
        <taxon>Saccharomycotina</taxon>
        <taxon>Pichiomycetes</taxon>
        <taxon>Debaryomycetaceae</taxon>
        <taxon>Millerozyma</taxon>
    </lineage>
</organism>
<dbReference type="GO" id="GO:0005681">
    <property type="term" value="C:spliceosomal complex"/>
    <property type="evidence" value="ECO:0007669"/>
    <property type="project" value="UniProtKB-ARBA"/>
</dbReference>
<dbReference type="InterPro" id="IPR014001">
    <property type="entry name" value="Helicase_ATP-bd"/>
</dbReference>
<dbReference type="InterPro" id="IPR027417">
    <property type="entry name" value="P-loop_NTPase"/>
</dbReference>
<evidence type="ECO:0000256" key="1">
    <source>
        <dbReference type="ARBA" id="ARBA00012552"/>
    </source>
</evidence>
<evidence type="ECO:0000256" key="6">
    <source>
        <dbReference type="ARBA" id="ARBA00022840"/>
    </source>
</evidence>
<dbReference type="GO" id="GO:0071826">
    <property type="term" value="P:protein-RNA complex organization"/>
    <property type="evidence" value="ECO:0007669"/>
    <property type="project" value="UniProtKB-ARBA"/>
</dbReference>
<evidence type="ECO:0000256" key="11">
    <source>
        <dbReference type="SAM" id="MobiDB-lite"/>
    </source>
</evidence>
<keyword evidence="3" id="KW-0547">Nucleotide-binding</keyword>
<dbReference type="GO" id="GO:0000398">
    <property type="term" value="P:mRNA splicing, via spliceosome"/>
    <property type="evidence" value="ECO:0007669"/>
    <property type="project" value="UniProtKB-ARBA"/>
</dbReference>
<evidence type="ECO:0000256" key="2">
    <source>
        <dbReference type="ARBA" id="ARBA00022664"/>
    </source>
</evidence>
<evidence type="ECO:0000259" key="12">
    <source>
        <dbReference type="PROSITE" id="PS51192"/>
    </source>
</evidence>
<dbReference type="EMBL" id="FO082048">
    <property type="protein sequence ID" value="CCE84665.1"/>
    <property type="molecule type" value="Genomic_DNA"/>
</dbReference>
<dbReference type="FunFam" id="3.40.50.300:FF:000007">
    <property type="entry name" value="Pre-mRNA-splicing factor ATP-dependent RNA helicase"/>
    <property type="match status" value="1"/>
</dbReference>
<dbReference type="GO" id="GO:0022613">
    <property type="term" value="P:ribonucleoprotein complex biogenesis"/>
    <property type="evidence" value="ECO:0007669"/>
    <property type="project" value="UniProtKB-ARBA"/>
</dbReference>
<evidence type="ECO:0000313" key="14">
    <source>
        <dbReference type="EMBL" id="CCE83634.1"/>
    </source>
</evidence>
<dbReference type="PROSITE" id="PS00690">
    <property type="entry name" value="DEAH_ATP_HELICASE"/>
    <property type="match status" value="1"/>
</dbReference>
<dbReference type="Gene3D" id="3.40.50.300">
    <property type="entry name" value="P-loop containing nucleotide triphosphate hydrolases"/>
    <property type="match status" value="2"/>
</dbReference>
<dbReference type="PROSITE" id="PS51194">
    <property type="entry name" value="HELICASE_CTER"/>
    <property type="match status" value="1"/>
</dbReference>
<feature type="domain" description="Helicase C-terminal" evidence="13">
    <location>
        <begin position="669"/>
        <end position="850"/>
    </location>
</feature>
<evidence type="ECO:0000313" key="16">
    <source>
        <dbReference type="Proteomes" id="UP000005222"/>
    </source>
</evidence>
<dbReference type="EMBL" id="FO082049">
    <property type="protein sequence ID" value="CCE83634.1"/>
    <property type="molecule type" value="Genomic_DNA"/>
</dbReference>
<evidence type="ECO:0000256" key="10">
    <source>
        <dbReference type="SAM" id="Coils"/>
    </source>
</evidence>
<dbReference type="Pfam" id="PF00270">
    <property type="entry name" value="DEAD"/>
    <property type="match status" value="1"/>
</dbReference>
<dbReference type="Pfam" id="PF00271">
    <property type="entry name" value="Helicase_C"/>
    <property type="match status" value="1"/>
</dbReference>
<dbReference type="GO" id="GO:0016787">
    <property type="term" value="F:hydrolase activity"/>
    <property type="evidence" value="ECO:0007669"/>
    <property type="project" value="UniProtKB-KW"/>
</dbReference>
<feature type="domain" description="Helicase ATP-binding" evidence="12">
    <location>
        <begin position="476"/>
        <end position="647"/>
    </location>
</feature>
<dbReference type="InterPro" id="IPR001650">
    <property type="entry name" value="Helicase_C-like"/>
</dbReference>
<feature type="region of interest" description="Disordered" evidence="11">
    <location>
        <begin position="89"/>
        <end position="152"/>
    </location>
</feature>
<keyword evidence="7" id="KW-0508">mRNA splicing</keyword>
<dbReference type="GO" id="GO:0034458">
    <property type="term" value="F:3'-5' RNA helicase activity"/>
    <property type="evidence" value="ECO:0007669"/>
    <property type="project" value="TreeGrafter"/>
</dbReference>
<dbReference type="SUPFAM" id="SSF52540">
    <property type="entry name" value="P-loop containing nucleoside triphosphate hydrolases"/>
    <property type="match status" value="1"/>
</dbReference>
<dbReference type="InterPro" id="IPR048333">
    <property type="entry name" value="HA2_WH"/>
</dbReference>
<evidence type="ECO:0000256" key="5">
    <source>
        <dbReference type="ARBA" id="ARBA00022806"/>
    </source>
</evidence>
<feature type="coiled-coil region" evidence="10">
    <location>
        <begin position="230"/>
        <end position="257"/>
    </location>
</feature>
<dbReference type="InterPro" id="IPR011709">
    <property type="entry name" value="DEAD-box_helicase_OB_fold"/>
</dbReference>
<dbReference type="HOGENOM" id="CLU_001832_6_3_1"/>
<keyword evidence="16" id="KW-1185">Reference proteome</keyword>
<evidence type="ECO:0000313" key="15">
    <source>
        <dbReference type="EMBL" id="CCE84665.1"/>
    </source>
</evidence>
<feature type="compositionally biased region" description="Polar residues" evidence="11">
    <location>
        <begin position="171"/>
        <end position="183"/>
    </location>
</feature>
<feature type="region of interest" description="Disordered" evidence="11">
    <location>
        <begin position="1153"/>
        <end position="1179"/>
    </location>
</feature>
<dbReference type="Gene3D" id="1.20.120.1080">
    <property type="match status" value="1"/>
</dbReference>
<sequence>MTSKKGQDAIDVLTRTISTYLNKDVNQQLTQKVVSFYLQNNKLDAFLQKIAILGFPTDNDNKAGKEIYSFISENISNLELVVNHIKPKITSGKEPDTKVNKSIPSLDFGSLDEDDDNDIFDRNDKANAPVTSFKKPSVQKQHSRRAPSLLYDSDELEDELDIPKPDLAKNIDNNKPSKVKTQTFKRLKKEDANKIKQYDSTNVNSGASISVKKDDSGKKQEKVNLCQTERKSLSQLASEEREQAEKAEKERVLEEDSLDIDGIQDLENDREWYNDEGFVQDYNLNEETEIPLNSKENSKFKNSLKDSSGGTFDKVTGEYVDFDHDYSKNDFSRIPIKPHFYVPPFLEEWKDSIIIETNKNLVKNGRSSLSLSIPVVKDPASELAQMAKRGSYIAKENKSKREKALQAIERSSSKSSVLGHIINNSSKKTSDTDKTNDASTKNNDEIDAEDTVSNSREDIIQSRKNLPAFAVKNKLLQVISENQVTIVIGETGSGKTTQLAQYIYESGYTSARDGKNNNKIIGCTQPRRVAAMSVAKRVSEEMGCKLGEEVGYAIRFEDRTKKGKTVIKYMTEGVLLSELLTDSLLDKYSCIIMDEAHERSVNTDILLGLFKKLCAQRRDLKLIITSATMNADKFSTFFGNAPQFTIPGRTFPVDVFFSKSISFDYVDTAVRQVLTIHLQQMSNNNKNDGDILVFMTGQEDIEATCSLLEEKLGLLDNPPPLDVYPIYSTLPADVQKKIFRSKSDSRRKVVVATNIAETSLTVDGIKYVIDTGLVKLKVFNPKIGMDSLQVIPISAANAQQRSGRAGRTGPGVSYRLYTEKSFSEQMYPMPIPEIQRANLSNVLLMLKFLKVDNVSKFPFLDPPPRELLSCSLYYLWSIGAIDHLGSLTSLGHDMCKFPLEPSLSKLILLSCSQQYHCSDEVLSIVAMLSVPPVYYRPKERAKEADQSREKFSIGGSDHLTLLNIYTQWERQIKKSRGNSEALTDWCNRNFFHKKSLMRARDIRNQLVFNLQKNKYNILKSRNDDDIKKCLCAAFFNQSARLTKVNMSGYQGIEYHHLRHTYMSLYLHPTSVLNDSTSLAPTFVVYHELILTSKEYMNCVTSVDPLWLLEFGSVFYETTSDVEAKLADACGFKIKDRRTFEKELEDAKHVLEAAQREKTGGHKKSLAGSERKFLQRRRAF</sequence>
<dbReference type="AlphaFoldDB" id="G8Y7T5"/>
<dbReference type="Pfam" id="PF07717">
    <property type="entry name" value="OB_NTP_bind"/>
    <property type="match status" value="1"/>
</dbReference>
<dbReference type="EC" id="3.6.4.13" evidence="1"/>
<dbReference type="eggNOG" id="KOG0924">
    <property type="taxonomic scope" value="Eukaryota"/>
</dbReference>
<evidence type="ECO:0000256" key="9">
    <source>
        <dbReference type="ARBA" id="ARBA00047984"/>
    </source>
</evidence>
<feature type="region of interest" description="Disordered" evidence="11">
    <location>
        <begin position="164"/>
        <end position="183"/>
    </location>
</feature>
<dbReference type="SMART" id="SM00847">
    <property type="entry name" value="HA2"/>
    <property type="match status" value="1"/>
</dbReference>
<dbReference type="GO" id="GO:0003723">
    <property type="term" value="F:RNA binding"/>
    <property type="evidence" value="ECO:0007669"/>
    <property type="project" value="TreeGrafter"/>
</dbReference>
<evidence type="ECO:0000256" key="7">
    <source>
        <dbReference type="ARBA" id="ARBA00023187"/>
    </source>
</evidence>
<gene>
    <name evidence="15" type="primary">Piso0_004218</name>
    <name evidence="14" type="ORF">GNLVRS01_PISO0K12044g</name>
    <name evidence="15" type="ORF">GNLVRS01_PISO0L12045g</name>
</gene>
<dbReference type="PANTHER" id="PTHR18934:SF91">
    <property type="entry name" value="PRE-MRNA-SPLICING FACTOR ATP-DEPENDENT RNA HELICASE PRP16"/>
    <property type="match status" value="1"/>
</dbReference>
<name>G8Y7T5_PICSO</name>
<evidence type="ECO:0000256" key="4">
    <source>
        <dbReference type="ARBA" id="ARBA00022801"/>
    </source>
</evidence>
<dbReference type="OrthoDB" id="10253254at2759"/>
<dbReference type="Proteomes" id="UP000005222">
    <property type="component" value="Chromosome K"/>
</dbReference>
<accession>G8Y7T5</accession>
<evidence type="ECO:0000256" key="8">
    <source>
        <dbReference type="ARBA" id="ARBA00038040"/>
    </source>
</evidence>
<dbReference type="GO" id="GO:0005524">
    <property type="term" value="F:ATP binding"/>
    <property type="evidence" value="ECO:0007669"/>
    <property type="project" value="UniProtKB-KW"/>
</dbReference>
<dbReference type="FunCoup" id="G8Y7T5">
    <property type="interactions" value="1394"/>
</dbReference>